<accession>A0A939FFQ2</accession>
<organism evidence="1 2">
    <name type="scientific">Streptomyces beijiangensis</name>
    <dbReference type="NCBI Taxonomy" id="163361"/>
    <lineage>
        <taxon>Bacteria</taxon>
        <taxon>Bacillati</taxon>
        <taxon>Actinomycetota</taxon>
        <taxon>Actinomycetes</taxon>
        <taxon>Kitasatosporales</taxon>
        <taxon>Streptomycetaceae</taxon>
        <taxon>Streptomyces</taxon>
    </lineage>
</organism>
<evidence type="ECO:0000313" key="1">
    <source>
        <dbReference type="EMBL" id="MBO0517858.1"/>
    </source>
</evidence>
<dbReference type="AlphaFoldDB" id="A0A939FFQ2"/>
<name>A0A939FFQ2_9ACTN</name>
<dbReference type="Proteomes" id="UP000664167">
    <property type="component" value="Unassembled WGS sequence"/>
</dbReference>
<feature type="non-terminal residue" evidence="1">
    <location>
        <position position="98"/>
    </location>
</feature>
<proteinExistence type="predicted"/>
<protein>
    <submittedName>
        <fullName evidence="1">Uncharacterized protein</fullName>
    </submittedName>
</protein>
<sequence length="98" mass="10560">MRSHLDWLTAQADRARGHFSAAIARTRDALWVQHAFHDVIGVAVTLEVLAGLQASLLEADRAAHLLGAARNLRNTYAVSVTGAPFLASIRTQATTTAR</sequence>
<keyword evidence="2" id="KW-1185">Reference proteome</keyword>
<gene>
    <name evidence="1" type="ORF">J0695_39885</name>
</gene>
<dbReference type="EMBL" id="JAFLRJ010000924">
    <property type="protein sequence ID" value="MBO0517858.1"/>
    <property type="molecule type" value="Genomic_DNA"/>
</dbReference>
<comment type="caution">
    <text evidence="1">The sequence shown here is derived from an EMBL/GenBank/DDBJ whole genome shotgun (WGS) entry which is preliminary data.</text>
</comment>
<evidence type="ECO:0000313" key="2">
    <source>
        <dbReference type="Proteomes" id="UP000664167"/>
    </source>
</evidence>
<reference evidence="1" key="1">
    <citation type="submission" date="2021-03" db="EMBL/GenBank/DDBJ databases">
        <title>Streptomyces poriferae sp. nov., a novel marine sponge-derived Actinobacteria species with anti-MRSA activity.</title>
        <authorList>
            <person name="Sandoval-Powers M."/>
            <person name="Kralova S."/>
            <person name="Nguyen G.-S."/>
            <person name="Fawwal D."/>
            <person name="Degnes K."/>
            <person name="Klinkenberg G."/>
            <person name="Sletta H."/>
            <person name="Wentzel A."/>
            <person name="Liles M.R."/>
        </authorList>
    </citation>
    <scope>NUCLEOTIDE SEQUENCE</scope>
    <source>
        <strain evidence="1">DSM 41794</strain>
    </source>
</reference>